<name>A0A2G5PFV6_9MYCO</name>
<accession>A0A2G5PFV6</accession>
<dbReference type="STRING" id="85968.GCA_900073015_01385"/>
<evidence type="ECO:0000313" key="3">
    <source>
        <dbReference type="Proteomes" id="UP000230551"/>
    </source>
</evidence>
<reference evidence="2 3" key="1">
    <citation type="journal article" date="2017" name="Infect. Genet. Evol.">
        <title>The new phylogeny of the genus Mycobacterium: The old and the news.</title>
        <authorList>
            <person name="Tortoli E."/>
            <person name="Fedrizzi T."/>
            <person name="Meehan C.J."/>
            <person name="Trovato A."/>
            <person name="Grottola A."/>
            <person name="Giacobazzi E."/>
            <person name="Serpini G.F."/>
            <person name="Tagliazucchi S."/>
            <person name="Fabio A."/>
            <person name="Bettua C."/>
            <person name="Bertorelli R."/>
            <person name="Frascaro F."/>
            <person name="De Sanctis V."/>
            <person name="Pecorari M."/>
            <person name="Jousson O."/>
            <person name="Segata N."/>
            <person name="Cirillo D.M."/>
        </authorList>
    </citation>
    <scope>NUCLEOTIDE SEQUENCE [LARGE SCALE GENOMIC DNA]</scope>
    <source>
        <strain evidence="2 3">CIP1034565</strain>
    </source>
</reference>
<dbReference type="Gene3D" id="3.10.450.50">
    <property type="match status" value="1"/>
</dbReference>
<dbReference type="Proteomes" id="UP000230551">
    <property type="component" value="Unassembled WGS sequence"/>
</dbReference>
<dbReference type="InterPro" id="IPR032710">
    <property type="entry name" value="NTF2-like_dom_sf"/>
</dbReference>
<dbReference type="Pfam" id="PF12680">
    <property type="entry name" value="SnoaL_2"/>
    <property type="match status" value="1"/>
</dbReference>
<protein>
    <submittedName>
        <fullName evidence="2">Nuclear transport factor 2 family protein</fullName>
    </submittedName>
</protein>
<dbReference type="SUPFAM" id="SSF54427">
    <property type="entry name" value="NTF2-like"/>
    <property type="match status" value="1"/>
</dbReference>
<organism evidence="2 3">
    <name type="scientific">Mycolicibacterium brumae</name>
    <dbReference type="NCBI Taxonomy" id="85968"/>
    <lineage>
        <taxon>Bacteria</taxon>
        <taxon>Bacillati</taxon>
        <taxon>Actinomycetota</taxon>
        <taxon>Actinomycetes</taxon>
        <taxon>Mycobacteriales</taxon>
        <taxon>Mycobacteriaceae</taxon>
        <taxon>Mycolicibacterium</taxon>
    </lineage>
</organism>
<dbReference type="InterPro" id="IPR037401">
    <property type="entry name" value="SnoaL-like"/>
</dbReference>
<gene>
    <name evidence="2" type="ORF">CQY22_002830</name>
</gene>
<dbReference type="OrthoDB" id="6657864at2"/>
<feature type="domain" description="SnoaL-like" evidence="1">
    <location>
        <begin position="26"/>
        <end position="116"/>
    </location>
</feature>
<dbReference type="EMBL" id="PDCN02000002">
    <property type="protein sequence ID" value="PIB77201.1"/>
    <property type="molecule type" value="Genomic_DNA"/>
</dbReference>
<keyword evidence="3" id="KW-1185">Reference proteome</keyword>
<comment type="caution">
    <text evidence="2">The sequence shown here is derived from an EMBL/GenBank/DDBJ whole genome shotgun (WGS) entry which is preliminary data.</text>
</comment>
<evidence type="ECO:0000313" key="2">
    <source>
        <dbReference type="EMBL" id="PIB77201.1"/>
    </source>
</evidence>
<proteinExistence type="predicted"/>
<dbReference type="AlphaFoldDB" id="A0A2G5PFV6"/>
<evidence type="ECO:0000259" key="1">
    <source>
        <dbReference type="Pfam" id="PF12680"/>
    </source>
</evidence>
<sequence length="126" mass="14077">MSDVTTPFDDPQAELGWMFIQCVSGDGALDEAFSLLSDDFTHWSNRTGRESGAAEFHRILDAAMARTDFEFHLTRCVNDNESTVIEAEAETVDPDGARRLTPVVFIFDTHDGLITSLREYGESPWS</sequence>